<evidence type="ECO:0000256" key="1">
    <source>
        <dbReference type="SAM" id="MobiDB-lite"/>
    </source>
</evidence>
<feature type="domain" description="Calcineurin-like phosphoesterase" evidence="2">
    <location>
        <begin position="79"/>
        <end position="224"/>
    </location>
</feature>
<dbReference type="SUPFAM" id="SSF56300">
    <property type="entry name" value="Metallo-dependent phosphatases"/>
    <property type="match status" value="1"/>
</dbReference>
<evidence type="ECO:0000313" key="3">
    <source>
        <dbReference type="EMBL" id="NEV89652.1"/>
    </source>
</evidence>
<dbReference type="InterPro" id="IPR013320">
    <property type="entry name" value="ConA-like_dom_sf"/>
</dbReference>
<reference evidence="3" key="1">
    <citation type="journal article" date="2020" name="Microorganisms">
        <title>Isolation, Genomic and Metabolomic Characterization of Streptomyces tendae VITAKN with Quorum Sensing Inhibitory Activity from Southern India.</title>
        <authorList>
            <person name="Ishaque N.M."/>
            <person name="Burgsdorf I."/>
            <person name="Limlingan Malit J.J."/>
            <person name="Saha S."/>
            <person name="Teta R."/>
            <person name="Ewe D."/>
            <person name="Kannabiran K."/>
            <person name="Hrouzek P."/>
            <person name="Steindler L."/>
            <person name="Costantino V."/>
            <person name="Saurav K."/>
        </authorList>
    </citation>
    <scope>NUCLEOTIDE SEQUENCE</scope>
    <source>
        <strain evidence="3">VITAKN</strain>
    </source>
</reference>
<dbReference type="InterPro" id="IPR051918">
    <property type="entry name" value="STPP_CPPED1"/>
</dbReference>
<dbReference type="InterPro" id="IPR006311">
    <property type="entry name" value="TAT_signal"/>
</dbReference>
<comment type="caution">
    <text evidence="3">The sequence shown here is derived from an EMBL/GenBank/DDBJ whole genome shotgun (WGS) entry which is preliminary data.</text>
</comment>
<sequence>MSTEGQSSGRRHPDRRVLLRAAVAVPAAGAVVAGTATGPAEAAEAAGRSGGRFDADSPRFALAVLPDTQYLFDADSADPAPLRATFRHLVGERAASNIAFMTHLGDVTEHGTEDEIGLAADTFRVLHGRVPYSVLAGNHDIPSSTDDQRGDSAYLSAFGPDRYRSMPTFGGASPDGYNSYHVLRAGGRKWLVLALDWRISDRGLAWAQGVLAGHPTLPAVLTTHDIAWSGDDGEAVLSDHGRRLWDGLIKGNDQIFLALGGHYWPPGRTVLTNDAGHDVHVHITNYQDRYYGGAGMIRTYGFDLVRQVVDVETFAPWFLARDPEARSPLAAETLELTGPADRFTLDIDFDERFAGFAPRPVPKPRPARAVMPRGTLAYWRFDASGTDAAQRPGAPLADGTVVKDLTGRGNDLTVRRLHASGADALTWSQDHHRGQPAHASLRFDGGQGPDRGAVLTTADGAALNSEKFPRGYTIETFVRLPEPFEGNHDWMGILSWEGRNGDAGKTTGWSPLEPTCSLNLSPERFLQFVVYPHRQDADPTSWSHAVPVGRWMHIAVVNDGRRTVMYVDGSKIARNPAQPSTGIATLGKPFVLGGTQFDERFGQGFYGWMGDTRIVGRPLPVREFLTPLG</sequence>
<evidence type="ECO:0000259" key="2">
    <source>
        <dbReference type="Pfam" id="PF00149"/>
    </source>
</evidence>
<dbReference type="EMBL" id="JAAIFS010000005">
    <property type="protein sequence ID" value="NEV89652.1"/>
    <property type="molecule type" value="Genomic_DNA"/>
</dbReference>
<protein>
    <submittedName>
        <fullName evidence="3">Tat pathway signal sequence domain protein</fullName>
    </submittedName>
</protein>
<dbReference type="PANTHER" id="PTHR43143:SF5">
    <property type="entry name" value="SECRETED PROTEIN"/>
    <property type="match status" value="1"/>
</dbReference>
<proteinExistence type="predicted"/>
<dbReference type="Pfam" id="PF00149">
    <property type="entry name" value="Metallophos"/>
    <property type="match status" value="1"/>
</dbReference>
<feature type="region of interest" description="Disordered" evidence="1">
    <location>
        <begin position="429"/>
        <end position="450"/>
    </location>
</feature>
<organism evidence="3">
    <name type="scientific">Streptomyces tendae</name>
    <dbReference type="NCBI Taxonomy" id="1932"/>
    <lineage>
        <taxon>Bacteria</taxon>
        <taxon>Bacillati</taxon>
        <taxon>Actinomycetota</taxon>
        <taxon>Actinomycetes</taxon>
        <taxon>Kitasatosporales</taxon>
        <taxon>Streptomycetaceae</taxon>
        <taxon>Streptomyces</taxon>
    </lineage>
</organism>
<dbReference type="Gene3D" id="2.60.120.200">
    <property type="match status" value="1"/>
</dbReference>
<dbReference type="InterPro" id="IPR029052">
    <property type="entry name" value="Metallo-depent_PP-like"/>
</dbReference>
<dbReference type="InterPro" id="IPR004843">
    <property type="entry name" value="Calcineurin-like_PHP"/>
</dbReference>
<dbReference type="AlphaFoldDB" id="A0A6B3QNW2"/>
<dbReference type="Gene3D" id="3.60.21.10">
    <property type="match status" value="1"/>
</dbReference>
<gene>
    <name evidence="3" type="ORF">GUR47_23730</name>
</gene>
<dbReference type="RefSeq" id="WP_164459619.1">
    <property type="nucleotide sequence ID" value="NZ_JAAIFS010000005.1"/>
</dbReference>
<dbReference type="PANTHER" id="PTHR43143">
    <property type="entry name" value="METALLOPHOSPHOESTERASE, CALCINEURIN SUPERFAMILY"/>
    <property type="match status" value="1"/>
</dbReference>
<accession>A0A6B3QNW2</accession>
<name>A0A6B3QNW2_STRTE</name>
<dbReference type="GO" id="GO:0016787">
    <property type="term" value="F:hydrolase activity"/>
    <property type="evidence" value="ECO:0007669"/>
    <property type="project" value="InterPro"/>
</dbReference>
<dbReference type="PROSITE" id="PS51318">
    <property type="entry name" value="TAT"/>
    <property type="match status" value="1"/>
</dbReference>
<dbReference type="SUPFAM" id="SSF49899">
    <property type="entry name" value="Concanavalin A-like lectins/glucanases"/>
    <property type="match status" value="1"/>
</dbReference>
<dbReference type="Pfam" id="PF13385">
    <property type="entry name" value="Laminin_G_3"/>
    <property type="match status" value="1"/>
</dbReference>